<dbReference type="InterPro" id="IPR025737">
    <property type="entry name" value="FApF"/>
</dbReference>
<gene>
    <name evidence="4" type="ORF">FKG95_13280</name>
</gene>
<sequence length="458" mass="50097">MKWQSAAAITISVLSYPAGPLAAQTLPSATVQPSDKSLTTAQAANLSLEAKLARLERALQQQREEIDYLKNQLLSQSRGGRSPASDVRLNYGTTGLTDYAFEPPTDAQGSQQDWLSAKTRASNPQQQRPVQTAQQDQQQPVGKPPETPERKVPEVQAIPELGGVLTPAGKLIVEPSLQYSHSQVNRFTFLGIEILDTFLIGLLEAEDTDRDLFTPALTGRLGITDRFELELKVPYVIRNDRVSFVIPQVDPNATITQELDGNGLGDIEVAAHYQINNGLNDWPIFIGNLRYKSTTGTGPFDVSRDANGLETELPTGSGFHSVEPSITALYPSDPAVFFANLGYLYTVEDDVGENFNDQNIGNVDPGDAYRVSFGMAYSINERTSFTLGYKHDFIGETDTEVNGVTLSSNTLDVGSLLLGYSFQFDENLAANFNLELGVTADAPDVLMTFRMPFLIDVF</sequence>
<feature type="coiled-coil region" evidence="1">
    <location>
        <begin position="38"/>
        <end position="72"/>
    </location>
</feature>
<proteinExistence type="predicted"/>
<feature type="compositionally biased region" description="Low complexity" evidence="2">
    <location>
        <begin position="124"/>
        <end position="140"/>
    </location>
</feature>
<feature type="region of interest" description="Disordered" evidence="2">
    <location>
        <begin position="98"/>
        <end position="152"/>
    </location>
</feature>
<accession>A0A545TR31</accession>
<dbReference type="RefSeq" id="WP_142896860.1">
    <property type="nucleotide sequence ID" value="NZ_ML660055.1"/>
</dbReference>
<protein>
    <submittedName>
        <fullName evidence="4">Transporter</fullName>
    </submittedName>
</protein>
<feature type="chain" id="PRO_5022168729" evidence="3">
    <location>
        <begin position="23"/>
        <end position="458"/>
    </location>
</feature>
<evidence type="ECO:0000256" key="1">
    <source>
        <dbReference type="SAM" id="Coils"/>
    </source>
</evidence>
<dbReference type="SUPFAM" id="SSF56925">
    <property type="entry name" value="OMPA-like"/>
    <property type="match status" value="1"/>
</dbReference>
<reference evidence="4 5" key="1">
    <citation type="submission" date="2019-06" db="EMBL/GenBank/DDBJ databases">
        <title>Whole genome sequence for Rhodospirillaceae sp. R148.</title>
        <authorList>
            <person name="Wang G."/>
        </authorList>
    </citation>
    <scope>NUCLEOTIDE SEQUENCE [LARGE SCALE GENOMIC DNA]</scope>
    <source>
        <strain evidence="4 5">R148</strain>
    </source>
</reference>
<evidence type="ECO:0000256" key="2">
    <source>
        <dbReference type="SAM" id="MobiDB-lite"/>
    </source>
</evidence>
<dbReference type="EMBL" id="VHSH01000004">
    <property type="protein sequence ID" value="TQV79680.1"/>
    <property type="molecule type" value="Genomic_DNA"/>
</dbReference>
<evidence type="ECO:0000313" key="5">
    <source>
        <dbReference type="Proteomes" id="UP000315252"/>
    </source>
</evidence>
<dbReference type="Proteomes" id="UP000315252">
    <property type="component" value="Unassembled WGS sequence"/>
</dbReference>
<evidence type="ECO:0000256" key="3">
    <source>
        <dbReference type="SAM" id="SignalP"/>
    </source>
</evidence>
<keyword evidence="3" id="KW-0732">Signal</keyword>
<name>A0A545TR31_9PROT</name>
<feature type="signal peptide" evidence="3">
    <location>
        <begin position="1"/>
        <end position="22"/>
    </location>
</feature>
<dbReference type="InterPro" id="IPR011250">
    <property type="entry name" value="OMP/PagP_B-barrel"/>
</dbReference>
<keyword evidence="5" id="KW-1185">Reference proteome</keyword>
<keyword evidence="1" id="KW-0175">Coiled coil</keyword>
<evidence type="ECO:0000313" key="4">
    <source>
        <dbReference type="EMBL" id="TQV79680.1"/>
    </source>
</evidence>
<dbReference type="Pfam" id="PF13557">
    <property type="entry name" value="Phenol_MetA_deg"/>
    <property type="match status" value="1"/>
</dbReference>
<comment type="caution">
    <text evidence="4">The sequence shown here is derived from an EMBL/GenBank/DDBJ whole genome shotgun (WGS) entry which is preliminary data.</text>
</comment>
<feature type="compositionally biased region" description="Polar residues" evidence="2">
    <location>
        <begin position="107"/>
        <end position="123"/>
    </location>
</feature>
<dbReference type="OrthoDB" id="5297564at2"/>
<organism evidence="4 5">
    <name type="scientific">Denitrobaculum tricleocarpae</name>
    <dbReference type="NCBI Taxonomy" id="2591009"/>
    <lineage>
        <taxon>Bacteria</taxon>
        <taxon>Pseudomonadati</taxon>
        <taxon>Pseudomonadota</taxon>
        <taxon>Alphaproteobacteria</taxon>
        <taxon>Rhodospirillales</taxon>
        <taxon>Rhodospirillaceae</taxon>
        <taxon>Denitrobaculum</taxon>
    </lineage>
</organism>
<dbReference type="AlphaFoldDB" id="A0A545TR31"/>